<proteinExistence type="predicted"/>
<dbReference type="Proteomes" id="UP000235220">
    <property type="component" value="Chromosome 9"/>
</dbReference>
<dbReference type="InterPro" id="IPR001245">
    <property type="entry name" value="Ser-Thr/Tyr_kinase_cat_dom"/>
</dbReference>
<dbReference type="SMART" id="SM00369">
    <property type="entry name" value="LRR_TYP"/>
    <property type="match status" value="3"/>
</dbReference>
<feature type="domain" description="Protein kinase" evidence="9">
    <location>
        <begin position="411"/>
        <end position="680"/>
    </location>
</feature>
<dbReference type="Gramene" id="Jr09_12340_p1">
    <property type="protein sequence ID" value="cds.Jr09_12340_p1"/>
    <property type="gene ID" value="Jr09_12340"/>
</dbReference>
<dbReference type="InterPro" id="IPR000719">
    <property type="entry name" value="Prot_kinase_dom"/>
</dbReference>
<dbReference type="GO" id="GO:0033612">
    <property type="term" value="F:receptor serine/threonine kinase binding"/>
    <property type="evidence" value="ECO:0000318"/>
    <property type="project" value="GO_Central"/>
</dbReference>
<dbReference type="Pfam" id="PF07714">
    <property type="entry name" value="PK_Tyr_Ser-Thr"/>
    <property type="match status" value="1"/>
</dbReference>
<name>A0A2I4FIZ8_JUGRE</name>
<dbReference type="PROSITE" id="PS50011">
    <property type="entry name" value="PROTEIN_KINASE_DOM"/>
    <property type="match status" value="1"/>
</dbReference>
<keyword evidence="3" id="KW-0812">Transmembrane</keyword>
<dbReference type="Pfam" id="PF08263">
    <property type="entry name" value="LRRNT_2"/>
    <property type="match status" value="1"/>
</dbReference>
<dbReference type="GO" id="GO:0016020">
    <property type="term" value="C:membrane"/>
    <property type="evidence" value="ECO:0000318"/>
    <property type="project" value="GO_Central"/>
</dbReference>
<keyword evidence="10" id="KW-1185">Reference proteome</keyword>
<keyword evidence="7" id="KW-0472">Membrane</keyword>
<dbReference type="FunFam" id="3.30.200.20:FF:000371">
    <property type="entry name" value="Protein NSP-INTERACTING KINASE 2"/>
    <property type="match status" value="1"/>
</dbReference>
<keyword evidence="2" id="KW-0433">Leucine-rich repeat</keyword>
<evidence type="ECO:0000259" key="9">
    <source>
        <dbReference type="PROSITE" id="PS50011"/>
    </source>
</evidence>
<gene>
    <name evidence="11" type="primary">LOC108999233</name>
</gene>
<dbReference type="Gene3D" id="3.80.10.10">
    <property type="entry name" value="Ribonuclease Inhibitor"/>
    <property type="match status" value="2"/>
</dbReference>
<dbReference type="InterPro" id="IPR011009">
    <property type="entry name" value="Kinase-like_dom_sf"/>
</dbReference>
<keyword evidence="5" id="KW-0677">Repeat</keyword>
<dbReference type="PANTHER" id="PTHR48056">
    <property type="entry name" value="LRR RECEPTOR-LIKE SERINE/THREONINE-PROTEIN KINASE-RELATED"/>
    <property type="match status" value="1"/>
</dbReference>
<comment type="subcellular location">
    <subcellularLocation>
        <location evidence="1">Membrane</location>
        <topology evidence="1">Single-pass membrane protein</topology>
    </subcellularLocation>
</comment>
<evidence type="ECO:0000256" key="7">
    <source>
        <dbReference type="ARBA" id="ARBA00023136"/>
    </source>
</evidence>
<evidence type="ECO:0000256" key="8">
    <source>
        <dbReference type="ARBA" id="ARBA00023180"/>
    </source>
</evidence>
<dbReference type="FunFam" id="1.10.510.10:FF:000513">
    <property type="entry name" value="Protein NSP-INTERACTING KINASE 2"/>
    <property type="match status" value="1"/>
</dbReference>
<dbReference type="SUPFAM" id="SSF52058">
    <property type="entry name" value="L domain-like"/>
    <property type="match status" value="1"/>
</dbReference>
<dbReference type="InterPro" id="IPR050647">
    <property type="entry name" value="Plant_LRR-RLKs"/>
</dbReference>
<dbReference type="GO" id="GO:0005524">
    <property type="term" value="F:ATP binding"/>
    <property type="evidence" value="ECO:0007669"/>
    <property type="project" value="InterPro"/>
</dbReference>
<dbReference type="FunFam" id="3.80.10.10:FF:000129">
    <property type="entry name" value="Leucine-rich repeat receptor-like kinase"/>
    <property type="match status" value="1"/>
</dbReference>
<dbReference type="GeneID" id="108999233"/>
<dbReference type="PANTHER" id="PTHR48056:SF37">
    <property type="entry name" value="PROTEIN KINASE DOMAIN-CONTAINING PROTEIN"/>
    <property type="match status" value="1"/>
</dbReference>
<dbReference type="InterPro" id="IPR013210">
    <property type="entry name" value="LRR_N_plant-typ"/>
</dbReference>
<evidence type="ECO:0000313" key="11">
    <source>
        <dbReference type="RefSeq" id="XP_018831624.2"/>
    </source>
</evidence>
<dbReference type="Pfam" id="PF23598">
    <property type="entry name" value="LRR_14"/>
    <property type="match status" value="1"/>
</dbReference>
<keyword evidence="6" id="KW-1133">Transmembrane helix</keyword>
<keyword evidence="4" id="KW-0732">Signal</keyword>
<dbReference type="CDD" id="cd14066">
    <property type="entry name" value="STKc_IRAK"/>
    <property type="match status" value="1"/>
</dbReference>
<dbReference type="KEGG" id="jre:108999233"/>
<evidence type="ECO:0000256" key="2">
    <source>
        <dbReference type="ARBA" id="ARBA00022614"/>
    </source>
</evidence>
<evidence type="ECO:0000256" key="5">
    <source>
        <dbReference type="ARBA" id="ARBA00022737"/>
    </source>
</evidence>
<dbReference type="OrthoDB" id="676979at2759"/>
<evidence type="ECO:0000313" key="10">
    <source>
        <dbReference type="Proteomes" id="UP000235220"/>
    </source>
</evidence>
<evidence type="ECO:0000256" key="4">
    <source>
        <dbReference type="ARBA" id="ARBA00022729"/>
    </source>
</evidence>
<dbReference type="InterPro" id="IPR055414">
    <property type="entry name" value="LRR_R13L4/SHOC2-like"/>
</dbReference>
<accession>A0A2I4FIZ8</accession>
<dbReference type="FunFam" id="3.80.10.10:FF:000562">
    <property type="entry name" value="Protein NSP-INTERACTING KINASE 2"/>
    <property type="match status" value="1"/>
</dbReference>
<keyword evidence="8" id="KW-0325">Glycoprotein</keyword>
<organism evidence="10 11">
    <name type="scientific">Juglans regia</name>
    <name type="common">English walnut</name>
    <dbReference type="NCBI Taxonomy" id="51240"/>
    <lineage>
        <taxon>Eukaryota</taxon>
        <taxon>Viridiplantae</taxon>
        <taxon>Streptophyta</taxon>
        <taxon>Embryophyta</taxon>
        <taxon>Tracheophyta</taxon>
        <taxon>Spermatophyta</taxon>
        <taxon>Magnoliopsida</taxon>
        <taxon>eudicotyledons</taxon>
        <taxon>Gunneridae</taxon>
        <taxon>Pentapetalae</taxon>
        <taxon>rosids</taxon>
        <taxon>fabids</taxon>
        <taxon>Fagales</taxon>
        <taxon>Juglandaceae</taxon>
        <taxon>Juglans</taxon>
    </lineage>
</organism>
<dbReference type="AlphaFoldDB" id="A0A2I4FIZ8"/>
<evidence type="ECO:0000256" key="3">
    <source>
        <dbReference type="ARBA" id="ARBA00022692"/>
    </source>
</evidence>
<dbReference type="GO" id="GO:0004674">
    <property type="term" value="F:protein serine/threonine kinase activity"/>
    <property type="evidence" value="ECO:0007669"/>
    <property type="project" value="UniProtKB-EC"/>
</dbReference>
<evidence type="ECO:0000256" key="6">
    <source>
        <dbReference type="ARBA" id="ARBA00022989"/>
    </source>
</evidence>
<dbReference type="SUPFAM" id="SSF56112">
    <property type="entry name" value="Protein kinase-like (PK-like)"/>
    <property type="match status" value="1"/>
</dbReference>
<protein>
    <submittedName>
        <fullName evidence="11">Protein NSP-INTERACTING KINASE 2-like</fullName>
    </submittedName>
</protein>
<dbReference type="Gene3D" id="3.30.200.20">
    <property type="entry name" value="Phosphorylase Kinase, domain 1"/>
    <property type="match status" value="1"/>
</dbReference>
<dbReference type="InterPro" id="IPR003591">
    <property type="entry name" value="Leu-rich_rpt_typical-subtyp"/>
</dbReference>
<dbReference type="FunCoup" id="A0A2I4FIZ8">
    <property type="interactions" value="98"/>
</dbReference>
<reference evidence="11" key="1">
    <citation type="submission" date="2025-08" db="UniProtKB">
        <authorList>
            <consortium name="RefSeq"/>
        </authorList>
    </citation>
    <scope>IDENTIFICATION</scope>
    <source>
        <tissue evidence="11">Leaves</tissue>
    </source>
</reference>
<evidence type="ECO:0000256" key="1">
    <source>
        <dbReference type="ARBA" id="ARBA00004167"/>
    </source>
</evidence>
<dbReference type="Gene3D" id="1.10.510.10">
    <property type="entry name" value="Transferase(Phosphotransferase) domain 1"/>
    <property type="match status" value="1"/>
</dbReference>
<dbReference type="RefSeq" id="XP_018831624.2">
    <property type="nucleotide sequence ID" value="XM_018976079.2"/>
</dbReference>
<dbReference type="InterPro" id="IPR032675">
    <property type="entry name" value="LRR_dom_sf"/>
</dbReference>
<sequence>MGLLQFFISLILLLTFSTPRLVLGNAELRALLELKYSLDPENKLLKSWTSEGDPCSGSFEGVACNEHRKVANISLQGKGLSGKVSGAVAGLKCLSGLYLHYNKLSGEIPTEISNLTELTELYLDENNLSGGIPPELGNMDNLQVLQLCCNQLTGTIPSQMGSLKRLSVLALQYNRLKGEIPAALGNLRMLRRLDLSFNGFSGRIPARLADIPQLEVLDVRNNSLSGFLPTAFRSLNEGFQYGNNPSLCGAGFPAVRVCSEFDNDKVNVDQLEPPGSITNNTVPLANPQSANFHAHCNQTHCSEATRLPQAAIITGVIAVTVSLTGAVFLTVIWYRRRKQKIGTTSDSPDDRLSTEQPKEFYRKNASPLVSLEYSNGWGPLADGRNGTGTPPDCPSYFTFNIEEVESATQYFSEANLLGKSNFSAVYKGVLRDGSLVAIRVINVTSCKSDEAEFMKGLKLLASLRHENLARLRGFCCSRSRGECFLIYDFAPNGNLYRYLDLDGGSSIELDWSKRFSVISGIAKGIGYLHSSSENKSVVIHQNISVEKILIDQQFNPLISDSGLPKLLADDVVFSTLKMSAAMGYMAPEYITTGRFTEKSDIYAFGVIILQVLSGKRKLTNSMQLAAESCRYQDFIDTSLKGKYPESEAAKLAEIALMCTHELPNHRPNIEAVIQDLSQLVTVLDRTTFMSIS</sequence>